<dbReference type="Proteomes" id="UP000525389">
    <property type="component" value="Unassembled WGS sequence"/>
</dbReference>
<feature type="domain" description="DUF6194" evidence="1">
    <location>
        <begin position="1"/>
        <end position="39"/>
    </location>
</feature>
<dbReference type="EMBL" id="JACHFN010000010">
    <property type="protein sequence ID" value="MBB5235210.1"/>
    <property type="molecule type" value="Genomic_DNA"/>
</dbReference>
<gene>
    <name evidence="2" type="ORF">HNQ09_002662</name>
</gene>
<protein>
    <recommendedName>
        <fullName evidence="1">DUF6194 domain-containing protein</fullName>
    </recommendedName>
</protein>
<comment type="caution">
    <text evidence="2">The sequence shown here is derived from an EMBL/GenBank/DDBJ whole genome shotgun (WGS) entry which is preliminary data.</text>
</comment>
<accession>A0A7W8GGK6</accession>
<name>A0A7W8GGK6_9DEIO</name>
<dbReference type="Pfam" id="PF19694">
    <property type="entry name" value="DUF6194"/>
    <property type="match status" value="1"/>
</dbReference>
<reference evidence="2 3" key="1">
    <citation type="submission" date="2020-08" db="EMBL/GenBank/DDBJ databases">
        <title>Genomic Encyclopedia of Type Strains, Phase IV (KMG-IV): sequencing the most valuable type-strain genomes for metagenomic binning, comparative biology and taxonomic classification.</title>
        <authorList>
            <person name="Goeker M."/>
        </authorList>
    </citation>
    <scope>NUCLEOTIDE SEQUENCE [LARGE SCALE GENOMIC DNA]</scope>
    <source>
        <strain evidence="2 3">DSM 101791</strain>
    </source>
</reference>
<dbReference type="InterPro" id="IPR045676">
    <property type="entry name" value="DUF6194"/>
</dbReference>
<evidence type="ECO:0000313" key="3">
    <source>
        <dbReference type="Proteomes" id="UP000525389"/>
    </source>
</evidence>
<dbReference type="AlphaFoldDB" id="A0A7W8GGK6"/>
<evidence type="ECO:0000313" key="2">
    <source>
        <dbReference type="EMBL" id="MBB5235210.1"/>
    </source>
</evidence>
<evidence type="ECO:0000259" key="1">
    <source>
        <dbReference type="Pfam" id="PF19694"/>
    </source>
</evidence>
<proteinExistence type="predicted"/>
<keyword evidence="3" id="KW-1185">Reference proteome</keyword>
<organism evidence="2 3">
    <name type="scientific">Deinococcus budaensis</name>
    <dbReference type="NCBI Taxonomy" id="1665626"/>
    <lineage>
        <taxon>Bacteria</taxon>
        <taxon>Thermotogati</taxon>
        <taxon>Deinococcota</taxon>
        <taxon>Deinococci</taxon>
        <taxon>Deinococcales</taxon>
        <taxon>Deinococcaceae</taxon>
        <taxon>Deinococcus</taxon>
    </lineage>
</organism>
<sequence length="40" mass="4465">MPHPVYAPVGWVCVLNPAAVTFEGLRPLLQEAYEKAKGRR</sequence>